<proteinExistence type="predicted"/>
<evidence type="ECO:0000313" key="5">
    <source>
        <dbReference type="Proteomes" id="UP001519503"/>
    </source>
</evidence>
<reference evidence="4 5" key="1">
    <citation type="submission" date="2020-02" db="EMBL/GenBank/DDBJ databases">
        <title>Fructobacillus sp. isolated from paper mulberry of Taiwan.</title>
        <authorList>
            <person name="Lin S.-T."/>
        </authorList>
    </citation>
    <scope>NUCLEOTIDE SEQUENCE [LARGE SCALE GENOMIC DNA]</scope>
    <source>
        <strain evidence="4 5">S1-1</strain>
    </source>
</reference>
<keyword evidence="1" id="KW-0175">Coiled coil</keyword>
<keyword evidence="2" id="KW-0472">Membrane</keyword>
<organism evidence="4 5">
    <name type="scientific">Fructobacillus parabroussonetiae</name>
    <dbReference type="NCBI Taxonomy" id="2713174"/>
    <lineage>
        <taxon>Bacteria</taxon>
        <taxon>Bacillati</taxon>
        <taxon>Bacillota</taxon>
        <taxon>Bacilli</taxon>
        <taxon>Lactobacillales</taxon>
        <taxon>Lactobacillaceae</taxon>
        <taxon>Fructobacillus</taxon>
    </lineage>
</organism>
<evidence type="ECO:0000259" key="3">
    <source>
        <dbReference type="Pfam" id="PF13514"/>
    </source>
</evidence>
<dbReference type="Pfam" id="PF13514">
    <property type="entry name" value="AAA_27"/>
    <property type="match status" value="1"/>
</dbReference>
<dbReference type="Proteomes" id="UP001519503">
    <property type="component" value="Unassembled WGS sequence"/>
</dbReference>
<dbReference type="PANTHER" id="PTHR41259">
    <property type="entry name" value="DOUBLE-STRAND BREAK REPAIR RAD50 ATPASE, PUTATIVE-RELATED"/>
    <property type="match status" value="1"/>
</dbReference>
<dbReference type="PANTHER" id="PTHR41259:SF1">
    <property type="entry name" value="DOUBLE-STRAND BREAK REPAIR RAD50 ATPASE, PUTATIVE-RELATED"/>
    <property type="match status" value="1"/>
</dbReference>
<feature type="transmembrane region" description="Helical" evidence="2">
    <location>
        <begin position="367"/>
        <end position="397"/>
    </location>
</feature>
<evidence type="ECO:0000256" key="1">
    <source>
        <dbReference type="SAM" id="Coils"/>
    </source>
</evidence>
<name>A0ABS5QW22_9LACO</name>
<gene>
    <name evidence="4" type="ORF">G6R30_02880</name>
</gene>
<dbReference type="EMBL" id="JAAMFL010000005">
    <property type="protein sequence ID" value="MBS9337408.1"/>
    <property type="molecule type" value="Genomic_DNA"/>
</dbReference>
<comment type="caution">
    <text evidence="4">The sequence shown here is derived from an EMBL/GenBank/DDBJ whole genome shotgun (WGS) entry which is preliminary data.</text>
</comment>
<feature type="domain" description="YhaN AAA" evidence="3">
    <location>
        <begin position="1"/>
        <end position="139"/>
    </location>
</feature>
<evidence type="ECO:0000313" key="4">
    <source>
        <dbReference type="EMBL" id="MBS9337408.1"/>
    </source>
</evidence>
<sequence>MKIEAIQISGFGKWSDVSFETPADFQLISGQNESGKSTLKAFLLGVFFGFPKGRKADQQRYEPRSGARYGGSVTISCQKGAFKVERLGRTQSTLTVTALSNGQTLPNPEAFLKDLFAPLEEADFREIYSFDEAELSQVANLTAGDFDQVLLAYTKPQAQRFLNWANDQKRLADQDFASGKNGKRPLNLANQGYDLLLQKKTAELANYDEYQGLQVTQQNLQDSLHKLEEAKQVADQKYDEQKELLANWPLFLESLSHDDVNQQARIVDTETSERIVRLDQEGRFLADQQANNQADLARIQQAMKAPAAIDGRRRALERRFADLEEKQERSQELLSAIASVSRPFSAGLPKPLSPAERELLTKKNTGFYWLAAAFLLGGLVSFSLNVWLPVLFFFLALSFSALGYQRGAGKQQILARFHPLDQSGILKAQPAVQKAWQDQQDFDNLNQDCQQLTRDLTVDLKEAGLLSEDKQDLSKQEVRRLIREFLAETASESDRQLALQLREALRLQSQLSKQKDEQQERLHQELAKLGLTTLADFYQAQQAGKESARAMDQQQLARQQIGQRTLAELQARYQVSGPAVEKELAEAQEKTAQKLQELRVKEGALRQSLANCQSRLEQLAADGGLVAVEQELANQTTELEEQFTRYLAKQLAEKVVKRTFLGKENDQSQSVLTQASAYLAQLTAGRYQEIQLKKGQLLIAGPDVSAFQAAELSSGSRDLLYLAVRLALATTLQEAEPLPLFIDDAFVHLDERRRLAALALIQEIATEHQVIYWTFDQSLQAENQITLF</sequence>
<keyword evidence="2" id="KW-1133">Transmembrane helix</keyword>
<evidence type="ECO:0000256" key="2">
    <source>
        <dbReference type="SAM" id="Phobius"/>
    </source>
</evidence>
<protein>
    <submittedName>
        <fullName evidence="4">AAA family ATPase</fullName>
    </submittedName>
</protein>
<keyword evidence="5" id="KW-1185">Reference proteome</keyword>
<dbReference type="InterPro" id="IPR038734">
    <property type="entry name" value="YhaN_AAA"/>
</dbReference>
<feature type="coiled-coil region" evidence="1">
    <location>
        <begin position="210"/>
        <end position="247"/>
    </location>
</feature>
<dbReference type="Gene3D" id="3.40.50.300">
    <property type="entry name" value="P-loop containing nucleotide triphosphate hydrolases"/>
    <property type="match status" value="2"/>
</dbReference>
<dbReference type="SUPFAM" id="SSF52540">
    <property type="entry name" value="P-loop containing nucleoside triphosphate hydrolases"/>
    <property type="match status" value="1"/>
</dbReference>
<keyword evidence="2" id="KW-0812">Transmembrane</keyword>
<dbReference type="InterPro" id="IPR027417">
    <property type="entry name" value="P-loop_NTPase"/>
</dbReference>
<dbReference type="RefSeq" id="WP_213821283.1">
    <property type="nucleotide sequence ID" value="NZ_JAAMFL010000005.1"/>
</dbReference>
<accession>A0ABS5QW22</accession>